<dbReference type="GO" id="GO:0032259">
    <property type="term" value="P:methylation"/>
    <property type="evidence" value="ECO:0007669"/>
    <property type="project" value="UniProtKB-KW"/>
</dbReference>
<comment type="caution">
    <text evidence="12">The sequence shown here is derived from an EMBL/GenBank/DDBJ whole genome shotgun (WGS) entry which is preliminary data.</text>
</comment>
<dbReference type="EMBL" id="MRZV01002008">
    <property type="protein sequence ID" value="PIK35020.1"/>
    <property type="molecule type" value="Genomic_DNA"/>
</dbReference>
<dbReference type="PANTHER" id="PTHR12753">
    <property type="entry name" value="AD-003 - RELATED"/>
    <property type="match status" value="1"/>
</dbReference>
<feature type="binding site" evidence="11">
    <location>
        <position position="78"/>
    </location>
    <ligand>
        <name>S-adenosyl-L-methionine</name>
        <dbReference type="ChEBI" id="CHEBI:59789"/>
    </ligand>
</feature>
<protein>
    <recommendedName>
        <fullName evidence="6">Alpha N-terminal protein methyltransferase 1</fullName>
        <ecNumber evidence="5">2.1.1.244</ecNumber>
    </recommendedName>
    <alternativeName>
        <fullName evidence="7">X-Pro-Lys N-terminal protein methyltransferase 1</fullName>
    </alternativeName>
</protein>
<dbReference type="AlphaFoldDB" id="A0A2G8JGZ7"/>
<comment type="catalytic activity">
    <reaction evidence="8">
        <text>N-terminal L-seryl-L-prolyl-L-lysyl-[protein] + 3 S-adenosyl-L-methionine = N-terminal N,N,N-trimethyl-L-seryl-L-prolyl-L-lysyl-[protein] + 3 S-adenosyl-L-homocysteine + 3 H(+)</text>
        <dbReference type="Rhea" id="RHEA:54724"/>
        <dbReference type="Rhea" id="RHEA-COMP:13789"/>
        <dbReference type="Rhea" id="RHEA-COMP:13973"/>
        <dbReference type="ChEBI" id="CHEBI:15378"/>
        <dbReference type="ChEBI" id="CHEBI:57856"/>
        <dbReference type="ChEBI" id="CHEBI:59789"/>
        <dbReference type="ChEBI" id="CHEBI:138061"/>
        <dbReference type="ChEBI" id="CHEBI:138317"/>
        <dbReference type="EC" id="2.1.1.244"/>
    </reaction>
</comment>
<dbReference type="STRING" id="307972.A0A2G8JGZ7"/>
<evidence type="ECO:0000256" key="2">
    <source>
        <dbReference type="ARBA" id="ARBA00022603"/>
    </source>
</evidence>
<evidence type="ECO:0000313" key="13">
    <source>
        <dbReference type="Proteomes" id="UP000230750"/>
    </source>
</evidence>
<dbReference type="FunFam" id="3.40.50.150:FF:000025">
    <property type="entry name" value="N-terminal Xaa-Pro-Lys N-methyltransferase 1"/>
    <property type="match status" value="1"/>
</dbReference>
<keyword evidence="13" id="KW-1185">Reference proteome</keyword>
<reference evidence="12 13" key="1">
    <citation type="journal article" date="2017" name="PLoS Biol.">
        <title>The sea cucumber genome provides insights into morphological evolution and visceral regeneration.</title>
        <authorList>
            <person name="Zhang X."/>
            <person name="Sun L."/>
            <person name="Yuan J."/>
            <person name="Sun Y."/>
            <person name="Gao Y."/>
            <person name="Zhang L."/>
            <person name="Li S."/>
            <person name="Dai H."/>
            <person name="Hamel J.F."/>
            <person name="Liu C."/>
            <person name="Yu Y."/>
            <person name="Liu S."/>
            <person name="Lin W."/>
            <person name="Guo K."/>
            <person name="Jin S."/>
            <person name="Xu P."/>
            <person name="Storey K.B."/>
            <person name="Huan P."/>
            <person name="Zhang T."/>
            <person name="Zhou Y."/>
            <person name="Zhang J."/>
            <person name="Lin C."/>
            <person name="Li X."/>
            <person name="Xing L."/>
            <person name="Huo D."/>
            <person name="Sun M."/>
            <person name="Wang L."/>
            <person name="Mercier A."/>
            <person name="Li F."/>
            <person name="Yang H."/>
            <person name="Xiang J."/>
        </authorList>
    </citation>
    <scope>NUCLEOTIDE SEQUENCE [LARGE SCALE GENOMIC DNA]</scope>
    <source>
        <strain evidence="12">Shaxun</strain>
        <tissue evidence="12">Muscle</tissue>
    </source>
</reference>
<dbReference type="OrthoDB" id="1298661at2759"/>
<feature type="binding site" evidence="11">
    <location>
        <begin position="128"/>
        <end position="129"/>
    </location>
    <ligand>
        <name>S-adenosyl-L-methionine</name>
        <dbReference type="ChEBI" id="CHEBI:59789"/>
    </ligand>
</feature>
<dbReference type="Gene3D" id="3.40.50.150">
    <property type="entry name" value="Vaccinia Virus protein VP39"/>
    <property type="match status" value="1"/>
</dbReference>
<evidence type="ECO:0000256" key="1">
    <source>
        <dbReference type="ARBA" id="ARBA00009059"/>
    </source>
</evidence>
<dbReference type="GO" id="GO:0071885">
    <property type="term" value="F:N-terminal protein N-methyltransferase activity"/>
    <property type="evidence" value="ECO:0007669"/>
    <property type="project" value="UniProtKB-EC"/>
</dbReference>
<accession>A0A2G8JGZ7</accession>
<dbReference type="Proteomes" id="UP000230750">
    <property type="component" value="Unassembled WGS sequence"/>
</dbReference>
<evidence type="ECO:0000256" key="7">
    <source>
        <dbReference type="ARBA" id="ARBA00043129"/>
    </source>
</evidence>
<evidence type="ECO:0000256" key="10">
    <source>
        <dbReference type="ARBA" id="ARBA00048167"/>
    </source>
</evidence>
<comment type="similarity">
    <text evidence="1">Belongs to the methyltransferase superfamily. NTM1 family.</text>
</comment>
<gene>
    <name evidence="12" type="ORF">BSL78_28153</name>
</gene>
<proteinExistence type="inferred from homology"/>
<organism evidence="12 13">
    <name type="scientific">Stichopus japonicus</name>
    <name type="common">Sea cucumber</name>
    <dbReference type="NCBI Taxonomy" id="307972"/>
    <lineage>
        <taxon>Eukaryota</taxon>
        <taxon>Metazoa</taxon>
        <taxon>Echinodermata</taxon>
        <taxon>Eleutherozoa</taxon>
        <taxon>Echinozoa</taxon>
        <taxon>Holothuroidea</taxon>
        <taxon>Aspidochirotacea</taxon>
        <taxon>Aspidochirotida</taxon>
        <taxon>Stichopodidae</taxon>
        <taxon>Apostichopus</taxon>
    </lineage>
</organism>
<comment type="catalytic activity">
    <reaction evidence="10">
        <text>N-terminal L-alanyl-L-prolyl-L-lysyl-[protein] + 3 S-adenosyl-L-methionine = N-terminal N,N,N-trimethyl-L-alanyl-L-prolyl-L-lysyl-[protein] + 3 S-adenosyl-L-homocysteine + 3 H(+)</text>
        <dbReference type="Rhea" id="RHEA:54712"/>
        <dbReference type="Rhea" id="RHEA-COMP:13785"/>
        <dbReference type="Rhea" id="RHEA-COMP:13971"/>
        <dbReference type="ChEBI" id="CHEBI:15378"/>
        <dbReference type="ChEBI" id="CHEBI:57856"/>
        <dbReference type="ChEBI" id="CHEBI:59789"/>
        <dbReference type="ChEBI" id="CHEBI:138057"/>
        <dbReference type="ChEBI" id="CHEBI:138315"/>
        <dbReference type="EC" id="2.1.1.244"/>
    </reaction>
</comment>
<dbReference type="InterPro" id="IPR008576">
    <property type="entry name" value="MeTrfase_NTM1"/>
</dbReference>
<dbReference type="PANTHER" id="PTHR12753:SF0">
    <property type="entry name" value="ALPHA N-TERMINAL PROTEIN METHYLTRANSFERASE 1"/>
    <property type="match status" value="1"/>
</dbReference>
<name>A0A2G8JGZ7_STIJA</name>
<keyword evidence="3 12" id="KW-0808">Transferase</keyword>
<feature type="binding site" evidence="11">
    <location>
        <position position="83"/>
    </location>
    <ligand>
        <name>S-adenosyl-L-methionine</name>
        <dbReference type="ChEBI" id="CHEBI:59789"/>
    </ligand>
</feature>
<keyword evidence="2 12" id="KW-0489">Methyltransferase</keyword>
<dbReference type="PIRSF" id="PIRSF016958">
    <property type="entry name" value="DUF858_MeTrfase_lik"/>
    <property type="match status" value="1"/>
</dbReference>
<evidence type="ECO:0000256" key="5">
    <source>
        <dbReference type="ARBA" id="ARBA00039112"/>
    </source>
</evidence>
<evidence type="ECO:0000256" key="8">
    <source>
        <dbReference type="ARBA" id="ARBA00047306"/>
    </source>
</evidence>
<dbReference type="SUPFAM" id="SSF53335">
    <property type="entry name" value="S-adenosyl-L-methionine-dependent methyltransferases"/>
    <property type="match status" value="1"/>
</dbReference>
<feature type="binding site" evidence="11">
    <location>
        <position position="144"/>
    </location>
    <ligand>
        <name>S-adenosyl-L-methionine</name>
        <dbReference type="ChEBI" id="CHEBI:59789"/>
    </ligand>
</feature>
<dbReference type="EC" id="2.1.1.244" evidence="5"/>
<evidence type="ECO:0000256" key="4">
    <source>
        <dbReference type="ARBA" id="ARBA00022691"/>
    </source>
</evidence>
<evidence type="ECO:0000256" key="6">
    <source>
        <dbReference type="ARBA" id="ARBA00039449"/>
    </source>
</evidence>
<dbReference type="GO" id="GO:0005737">
    <property type="term" value="C:cytoplasm"/>
    <property type="evidence" value="ECO:0007669"/>
    <property type="project" value="TreeGrafter"/>
</dbReference>
<evidence type="ECO:0000256" key="11">
    <source>
        <dbReference type="PIRSR" id="PIRSR016958-1"/>
    </source>
</evidence>
<comment type="catalytic activity">
    <reaction evidence="9">
        <text>N-terminal L-prolyl-L-prolyl-L-lysyl-[protein] + 2 S-adenosyl-L-methionine = N-terminal N,N-dimethyl-L-prolyl-L-prolyl-L-lysyl-[protein] + 2 S-adenosyl-L-homocysteine + 2 H(+)</text>
        <dbReference type="Rhea" id="RHEA:54736"/>
        <dbReference type="Rhea" id="RHEA-COMP:13787"/>
        <dbReference type="Rhea" id="RHEA-COMP:13974"/>
        <dbReference type="ChEBI" id="CHEBI:15378"/>
        <dbReference type="ChEBI" id="CHEBI:57856"/>
        <dbReference type="ChEBI" id="CHEBI:59789"/>
        <dbReference type="ChEBI" id="CHEBI:138059"/>
        <dbReference type="ChEBI" id="CHEBI:138318"/>
        <dbReference type="EC" id="2.1.1.244"/>
    </reaction>
</comment>
<evidence type="ECO:0000313" key="12">
    <source>
        <dbReference type="EMBL" id="PIK35020.1"/>
    </source>
</evidence>
<sequence>MDNTMENCFEARNAMKRDAFYTDAAEYWSKVPRTVDGMLGGYGKISGVDVEGSLNFLKPYLTAPWPERVQSRKALDCGAGIGRITKHLLLPLFETVDLVEQDKDFLEAAPKYIGPSAKRVGRYINEGLQSFTPQPKEYDVIWIQWVLGQLTDEHVVNFLKRCVTGLADDGMIFIKENISKEGLVFDDEDSSVTRSPTELKALIQTAGLKILKVEKQKKFPVGLFKVEMYAMR</sequence>
<keyword evidence="4 11" id="KW-0949">S-adenosyl-L-methionine</keyword>
<dbReference type="InterPro" id="IPR029063">
    <property type="entry name" value="SAM-dependent_MTases_sf"/>
</dbReference>
<evidence type="ECO:0000256" key="9">
    <source>
        <dbReference type="ARBA" id="ARBA00047885"/>
    </source>
</evidence>
<dbReference type="CDD" id="cd02440">
    <property type="entry name" value="AdoMet_MTases"/>
    <property type="match status" value="1"/>
</dbReference>
<dbReference type="Pfam" id="PF05891">
    <property type="entry name" value="Methyltransf_PK"/>
    <property type="match status" value="1"/>
</dbReference>
<evidence type="ECO:0000256" key="3">
    <source>
        <dbReference type="ARBA" id="ARBA00022679"/>
    </source>
</evidence>